<feature type="compositionally biased region" description="Basic and acidic residues" evidence="1">
    <location>
        <begin position="141"/>
        <end position="150"/>
    </location>
</feature>
<feature type="compositionally biased region" description="Low complexity" evidence="1">
    <location>
        <begin position="119"/>
        <end position="138"/>
    </location>
</feature>
<feature type="compositionally biased region" description="Pro residues" evidence="1">
    <location>
        <begin position="351"/>
        <end position="360"/>
    </location>
</feature>
<feature type="compositionally biased region" description="Pro residues" evidence="1">
    <location>
        <begin position="1"/>
        <end position="11"/>
    </location>
</feature>
<feature type="region of interest" description="Disordered" evidence="1">
    <location>
        <begin position="324"/>
        <end position="419"/>
    </location>
</feature>
<protein>
    <submittedName>
        <fullName evidence="2">Uncharacterized protein</fullName>
    </submittedName>
</protein>
<organism evidence="2 3">
    <name type="scientific">Klebsormidium nitens</name>
    <name type="common">Green alga</name>
    <name type="synonym">Ulothrix nitens</name>
    <dbReference type="NCBI Taxonomy" id="105231"/>
    <lineage>
        <taxon>Eukaryota</taxon>
        <taxon>Viridiplantae</taxon>
        <taxon>Streptophyta</taxon>
        <taxon>Klebsormidiophyceae</taxon>
        <taxon>Klebsormidiales</taxon>
        <taxon>Klebsormidiaceae</taxon>
        <taxon>Klebsormidium</taxon>
    </lineage>
</organism>
<feature type="compositionally biased region" description="Low complexity" evidence="1">
    <location>
        <begin position="95"/>
        <end position="106"/>
    </location>
</feature>
<dbReference type="OMA" id="TENNIMP"/>
<feature type="compositionally biased region" description="Low complexity" evidence="1">
    <location>
        <begin position="12"/>
        <end position="23"/>
    </location>
</feature>
<dbReference type="PANTHER" id="PTHR31149">
    <property type="entry name" value="EXPRESSED PROTEIN"/>
    <property type="match status" value="1"/>
</dbReference>
<dbReference type="Proteomes" id="UP000054558">
    <property type="component" value="Unassembled WGS sequence"/>
</dbReference>
<reference evidence="2 3" key="1">
    <citation type="journal article" date="2014" name="Nat. Commun.">
        <title>Klebsormidium flaccidum genome reveals primary factors for plant terrestrial adaptation.</title>
        <authorList>
            <person name="Hori K."/>
            <person name="Maruyama F."/>
            <person name="Fujisawa T."/>
            <person name="Togashi T."/>
            <person name="Yamamoto N."/>
            <person name="Seo M."/>
            <person name="Sato S."/>
            <person name="Yamada T."/>
            <person name="Mori H."/>
            <person name="Tajima N."/>
            <person name="Moriyama T."/>
            <person name="Ikeuchi M."/>
            <person name="Watanabe M."/>
            <person name="Wada H."/>
            <person name="Kobayashi K."/>
            <person name="Saito M."/>
            <person name="Masuda T."/>
            <person name="Sasaki-Sekimoto Y."/>
            <person name="Mashiguchi K."/>
            <person name="Awai K."/>
            <person name="Shimojima M."/>
            <person name="Masuda S."/>
            <person name="Iwai M."/>
            <person name="Nobusawa T."/>
            <person name="Narise T."/>
            <person name="Kondo S."/>
            <person name="Saito H."/>
            <person name="Sato R."/>
            <person name="Murakawa M."/>
            <person name="Ihara Y."/>
            <person name="Oshima-Yamada Y."/>
            <person name="Ohtaka K."/>
            <person name="Satoh M."/>
            <person name="Sonobe K."/>
            <person name="Ishii M."/>
            <person name="Ohtani R."/>
            <person name="Kanamori-Sato M."/>
            <person name="Honoki R."/>
            <person name="Miyazaki D."/>
            <person name="Mochizuki H."/>
            <person name="Umetsu J."/>
            <person name="Higashi K."/>
            <person name="Shibata D."/>
            <person name="Kamiya Y."/>
            <person name="Sato N."/>
            <person name="Nakamura Y."/>
            <person name="Tabata S."/>
            <person name="Ida S."/>
            <person name="Kurokawa K."/>
            <person name="Ohta H."/>
        </authorList>
    </citation>
    <scope>NUCLEOTIDE SEQUENCE [LARGE SCALE GENOMIC DNA]</scope>
    <source>
        <strain evidence="2 3">NIES-2285</strain>
    </source>
</reference>
<dbReference type="STRING" id="105231.A0A1Y1IMN2"/>
<gene>
    <name evidence="2" type="ORF">KFL_009150040</name>
</gene>
<feature type="non-terminal residue" evidence="2">
    <location>
        <position position="419"/>
    </location>
</feature>
<evidence type="ECO:0000313" key="3">
    <source>
        <dbReference type="Proteomes" id="UP000054558"/>
    </source>
</evidence>
<feature type="compositionally biased region" description="Basic and acidic residues" evidence="1">
    <location>
        <begin position="43"/>
        <end position="55"/>
    </location>
</feature>
<dbReference type="EMBL" id="DF237864">
    <property type="protein sequence ID" value="GAQ92064.1"/>
    <property type="molecule type" value="Genomic_DNA"/>
</dbReference>
<dbReference type="AlphaFoldDB" id="A0A1Y1IMN2"/>
<accession>A0A1Y1IMN2</accession>
<feature type="region of interest" description="Disordered" evidence="1">
    <location>
        <begin position="1"/>
        <end position="150"/>
    </location>
</feature>
<evidence type="ECO:0000313" key="2">
    <source>
        <dbReference type="EMBL" id="GAQ92064.1"/>
    </source>
</evidence>
<keyword evidence="3" id="KW-1185">Reference proteome</keyword>
<proteinExistence type="predicted"/>
<sequence length="419" mass="41993">MSGAAPPPLPASEPASSTAPVSADLMPGRPFRSGLPGGADPGQWHEEDPAAHPAEDPPQALDGEQVQARLKVATWQRHTQEPAPHPNGGPPAAPPLALLNGAPAAPDGGGLSNGRGPHESSPSTAELSPSSTLAASSPQHHGADLRLSDHTRRLASVRTVGVRAARPPEAVTAALAECERALAAAHVREAELQRETRVLAARLAHLRMAHEVQAGKLAEAAGRAVAARREVVVENAALASALAAAQHSTAVYAQQLLPLLAPHGLTPPPGDPSAVAAAVATLVDRLASEINLLQKVVAGGGPVLEQRLHAAVLDAAALPAPLAPAPVPPPPMQDVRGSADSSLSLATGIGPAPPAGPPLFPGGTWSPLPPGAHPPAQAASQPSSPPPAELRSPTASAAPLGRPPVEEGSPGQWSPGASG</sequence>
<dbReference type="PANTHER" id="PTHR31149:SF7">
    <property type="entry name" value="EXPRESSED PROTEIN"/>
    <property type="match status" value="1"/>
</dbReference>
<feature type="compositionally biased region" description="Pro residues" evidence="1">
    <location>
        <begin position="83"/>
        <end position="94"/>
    </location>
</feature>
<name>A0A1Y1IMN2_KLENI</name>
<evidence type="ECO:0000256" key="1">
    <source>
        <dbReference type="SAM" id="MobiDB-lite"/>
    </source>
</evidence>